<evidence type="ECO:0000256" key="2">
    <source>
        <dbReference type="ARBA" id="ARBA00022475"/>
    </source>
</evidence>
<protein>
    <recommendedName>
        <fullName evidence="6">Glycosyltransferase 2-like domain-containing protein</fullName>
    </recommendedName>
</protein>
<dbReference type="Pfam" id="PF00535">
    <property type="entry name" value="Glycos_transf_2"/>
    <property type="match status" value="1"/>
</dbReference>
<evidence type="ECO:0000259" key="6">
    <source>
        <dbReference type="Pfam" id="PF00535"/>
    </source>
</evidence>
<proteinExistence type="predicted"/>
<name>A0A1F5KQN4_9BACT</name>
<dbReference type="SUPFAM" id="SSF53448">
    <property type="entry name" value="Nucleotide-diphospho-sugar transferases"/>
    <property type="match status" value="1"/>
</dbReference>
<evidence type="ECO:0000256" key="1">
    <source>
        <dbReference type="ARBA" id="ARBA00004236"/>
    </source>
</evidence>
<organism evidence="7 8">
    <name type="scientific">Candidatus Daviesbacteria bacterium RIFCSPLOWO2_01_FULL_39_12</name>
    <dbReference type="NCBI Taxonomy" id="1797785"/>
    <lineage>
        <taxon>Bacteria</taxon>
        <taxon>Candidatus Daviesiibacteriota</taxon>
    </lineage>
</organism>
<evidence type="ECO:0000256" key="5">
    <source>
        <dbReference type="ARBA" id="ARBA00023136"/>
    </source>
</evidence>
<dbReference type="InterPro" id="IPR029044">
    <property type="entry name" value="Nucleotide-diphossugar_trans"/>
</dbReference>
<keyword evidence="5" id="KW-0472">Membrane</keyword>
<sequence>MPIKLMRLPISIIIPTFNEEQYLPKLLKSIQRQTVSPYEIIVADNNSIDQTRQIARQFGCKVIDGGLPPPARNNGAKIATQPILLFLDADIILSTNDFLEKTIQEMTDKKLSITSCFMIPLSKSGIDKFIFMFINFFYNLTKRFFPKINGFCIFVRKEIHQKINGFDESLLLGEDYDYVKRAVKVGRFDYLRCCKIAVSIRRLSEEGRIKMALKYTAIVLYIFIFGKIKKNFFNYKFGGHYNK</sequence>
<keyword evidence="2" id="KW-1003">Cell membrane</keyword>
<dbReference type="PANTHER" id="PTHR43646">
    <property type="entry name" value="GLYCOSYLTRANSFERASE"/>
    <property type="match status" value="1"/>
</dbReference>
<dbReference type="InterPro" id="IPR001173">
    <property type="entry name" value="Glyco_trans_2-like"/>
</dbReference>
<comment type="caution">
    <text evidence="7">The sequence shown here is derived from an EMBL/GenBank/DDBJ whole genome shotgun (WGS) entry which is preliminary data.</text>
</comment>
<dbReference type="EMBL" id="MFDM01000016">
    <property type="protein sequence ID" value="OGE43253.1"/>
    <property type="molecule type" value="Genomic_DNA"/>
</dbReference>
<reference evidence="7 8" key="1">
    <citation type="journal article" date="2016" name="Nat. Commun.">
        <title>Thousands of microbial genomes shed light on interconnected biogeochemical processes in an aquifer system.</title>
        <authorList>
            <person name="Anantharaman K."/>
            <person name="Brown C.T."/>
            <person name="Hug L.A."/>
            <person name="Sharon I."/>
            <person name="Castelle C.J."/>
            <person name="Probst A.J."/>
            <person name="Thomas B.C."/>
            <person name="Singh A."/>
            <person name="Wilkins M.J."/>
            <person name="Karaoz U."/>
            <person name="Brodie E.L."/>
            <person name="Williams K.H."/>
            <person name="Hubbard S.S."/>
            <person name="Banfield J.F."/>
        </authorList>
    </citation>
    <scope>NUCLEOTIDE SEQUENCE [LARGE SCALE GENOMIC DNA]</scope>
</reference>
<dbReference type="GO" id="GO:0016757">
    <property type="term" value="F:glycosyltransferase activity"/>
    <property type="evidence" value="ECO:0007669"/>
    <property type="project" value="UniProtKB-KW"/>
</dbReference>
<evidence type="ECO:0000256" key="4">
    <source>
        <dbReference type="ARBA" id="ARBA00022679"/>
    </source>
</evidence>
<gene>
    <name evidence="7" type="ORF">A3B45_00835</name>
</gene>
<evidence type="ECO:0000256" key="3">
    <source>
        <dbReference type="ARBA" id="ARBA00022676"/>
    </source>
</evidence>
<keyword evidence="3" id="KW-0328">Glycosyltransferase</keyword>
<dbReference type="PANTHER" id="PTHR43646:SF2">
    <property type="entry name" value="GLYCOSYLTRANSFERASE 2-LIKE DOMAIN-CONTAINING PROTEIN"/>
    <property type="match status" value="1"/>
</dbReference>
<evidence type="ECO:0000313" key="7">
    <source>
        <dbReference type="EMBL" id="OGE43253.1"/>
    </source>
</evidence>
<dbReference type="GO" id="GO:0005886">
    <property type="term" value="C:plasma membrane"/>
    <property type="evidence" value="ECO:0007669"/>
    <property type="project" value="UniProtKB-SubCell"/>
</dbReference>
<accession>A0A1F5KQN4</accession>
<feature type="domain" description="Glycosyltransferase 2-like" evidence="6">
    <location>
        <begin position="11"/>
        <end position="129"/>
    </location>
</feature>
<evidence type="ECO:0000313" key="8">
    <source>
        <dbReference type="Proteomes" id="UP000178565"/>
    </source>
</evidence>
<comment type="subcellular location">
    <subcellularLocation>
        <location evidence="1">Cell membrane</location>
    </subcellularLocation>
</comment>
<dbReference type="Gene3D" id="3.90.550.10">
    <property type="entry name" value="Spore Coat Polysaccharide Biosynthesis Protein SpsA, Chain A"/>
    <property type="match status" value="1"/>
</dbReference>
<keyword evidence="4" id="KW-0808">Transferase</keyword>
<dbReference type="AlphaFoldDB" id="A0A1F5KQN4"/>
<dbReference type="STRING" id="1797785.A3B45_00835"/>
<dbReference type="Proteomes" id="UP000178565">
    <property type="component" value="Unassembled WGS sequence"/>
</dbReference>